<dbReference type="PANTHER" id="PTHR43268:SF3">
    <property type="entry name" value="RHODANESE-LIKE DOMAIN-CONTAINING PROTEIN 7-RELATED"/>
    <property type="match status" value="1"/>
</dbReference>
<dbReference type="PANTHER" id="PTHR43268">
    <property type="entry name" value="THIOSULFATE SULFURTRANSFERASE/RHODANESE-LIKE DOMAIN-CONTAINING PROTEIN 2"/>
    <property type="match status" value="1"/>
</dbReference>
<comment type="similarity">
    <text evidence="1">Belongs to the TrhO family.</text>
</comment>
<evidence type="ECO:0000259" key="2">
    <source>
        <dbReference type="PROSITE" id="PS50206"/>
    </source>
</evidence>
<dbReference type="OrthoDB" id="9778326at2"/>
<dbReference type="Proteomes" id="UP000054725">
    <property type="component" value="Unassembled WGS sequence"/>
</dbReference>
<name>A0A0W0WLV5_9GAMM</name>
<dbReference type="AlphaFoldDB" id="A0A0W0WLV5"/>
<dbReference type="SUPFAM" id="SSF52821">
    <property type="entry name" value="Rhodanese/Cell cycle control phosphatase"/>
    <property type="match status" value="1"/>
</dbReference>
<comment type="caution">
    <text evidence="3">The sequence shown here is derived from an EMBL/GenBank/DDBJ whole genome shotgun (WGS) entry which is preliminary data.</text>
</comment>
<reference evidence="3 4" key="1">
    <citation type="submission" date="2015-11" db="EMBL/GenBank/DDBJ databases">
        <title>Genomic analysis of 38 Legionella species identifies large and diverse effector repertoires.</title>
        <authorList>
            <person name="Burstein D."/>
            <person name="Amaro F."/>
            <person name="Zusman T."/>
            <person name="Lifshitz Z."/>
            <person name="Cohen O."/>
            <person name="Gilbert J.A."/>
            <person name="Pupko T."/>
            <person name="Shuman H.A."/>
            <person name="Segal G."/>
        </authorList>
    </citation>
    <scope>NUCLEOTIDE SEQUENCE [LARGE SCALE GENOMIC DNA]</scope>
    <source>
        <strain evidence="3 4">ATCC 49506</strain>
    </source>
</reference>
<dbReference type="Gene3D" id="3.30.70.100">
    <property type="match status" value="1"/>
</dbReference>
<dbReference type="GO" id="GO:0016705">
    <property type="term" value="F:oxidoreductase activity, acting on paired donors, with incorporation or reduction of molecular oxygen"/>
    <property type="evidence" value="ECO:0007669"/>
    <property type="project" value="UniProtKB-UniRule"/>
</dbReference>
<dbReference type="Gene3D" id="3.40.250.10">
    <property type="entry name" value="Rhodanese-like domain"/>
    <property type="match status" value="1"/>
</dbReference>
<dbReference type="SMART" id="SM00450">
    <property type="entry name" value="RHOD"/>
    <property type="match status" value="1"/>
</dbReference>
<dbReference type="InterPro" id="IPR020936">
    <property type="entry name" value="TrhO"/>
</dbReference>
<proteinExistence type="inferred from homology"/>
<dbReference type="CDD" id="cd01518">
    <property type="entry name" value="RHOD_YceA"/>
    <property type="match status" value="1"/>
</dbReference>
<protein>
    <recommendedName>
        <fullName evidence="1">tRNA uridine(34) hydroxylase</fullName>
        <ecNumber evidence="1">1.14.-.-</ecNumber>
    </recommendedName>
    <alternativeName>
        <fullName evidence="1">tRNA hydroxylation protein O</fullName>
    </alternativeName>
</protein>
<dbReference type="NCBIfam" id="NF001136">
    <property type="entry name" value="PRK00142.1-4"/>
    <property type="match status" value="1"/>
</dbReference>
<gene>
    <name evidence="1" type="primary">trhO</name>
    <name evidence="3" type="ORF">Lnau_2883</name>
</gene>
<dbReference type="GO" id="GO:0006400">
    <property type="term" value="P:tRNA modification"/>
    <property type="evidence" value="ECO:0007669"/>
    <property type="project" value="UniProtKB-UniRule"/>
</dbReference>
<dbReference type="GO" id="GO:0016740">
    <property type="term" value="F:transferase activity"/>
    <property type="evidence" value="ECO:0007669"/>
    <property type="project" value="UniProtKB-KW"/>
</dbReference>
<dbReference type="STRING" id="45070.Lnau_2883"/>
<dbReference type="InterPro" id="IPR036873">
    <property type="entry name" value="Rhodanese-like_dom_sf"/>
</dbReference>
<dbReference type="HAMAP" id="MF_00469">
    <property type="entry name" value="TrhO"/>
    <property type="match status" value="1"/>
</dbReference>
<keyword evidence="1" id="KW-0560">Oxidoreductase</keyword>
<comment type="catalytic activity">
    <reaction evidence="1">
        <text>uridine(34) in tRNA + AH2 + O2 = 5-hydroxyuridine(34) in tRNA + A + H2O</text>
        <dbReference type="Rhea" id="RHEA:64224"/>
        <dbReference type="Rhea" id="RHEA-COMP:11727"/>
        <dbReference type="Rhea" id="RHEA-COMP:13381"/>
        <dbReference type="ChEBI" id="CHEBI:13193"/>
        <dbReference type="ChEBI" id="CHEBI:15377"/>
        <dbReference type="ChEBI" id="CHEBI:15379"/>
        <dbReference type="ChEBI" id="CHEBI:17499"/>
        <dbReference type="ChEBI" id="CHEBI:65315"/>
        <dbReference type="ChEBI" id="CHEBI:136877"/>
    </reaction>
</comment>
<organism evidence="3 4">
    <name type="scientific">Legionella nautarum</name>
    <dbReference type="NCBI Taxonomy" id="45070"/>
    <lineage>
        <taxon>Bacteria</taxon>
        <taxon>Pseudomonadati</taxon>
        <taxon>Pseudomonadota</taxon>
        <taxon>Gammaproteobacteria</taxon>
        <taxon>Legionellales</taxon>
        <taxon>Legionellaceae</taxon>
        <taxon>Legionella</taxon>
    </lineage>
</organism>
<accession>A0A0W0WLV5</accession>
<dbReference type="InterPro" id="IPR040503">
    <property type="entry name" value="TRHO_N"/>
</dbReference>
<evidence type="ECO:0000313" key="3">
    <source>
        <dbReference type="EMBL" id="KTD33235.1"/>
    </source>
</evidence>
<dbReference type="EC" id="1.14.-.-" evidence="1"/>
<dbReference type="Pfam" id="PF17773">
    <property type="entry name" value="UPF0176_N"/>
    <property type="match status" value="1"/>
</dbReference>
<dbReference type="Pfam" id="PF00581">
    <property type="entry name" value="Rhodanese"/>
    <property type="match status" value="1"/>
</dbReference>
<sequence length="259" mass="29936">MKPYVIVTFYKFVSLNDYELMREPLLKVMKDNQVKGTIILASEGINGSFCGKEEEIKPLMSYIKTHENLQDLVFRPTYNDFNPFAKAKVKLRKEIVTLGVENINPQDLCGIHLDAEEWNELLADPEVVLIDTRNDYEVELGTFKNAINPNTENFRDFPEYVQTHLIEKKDKKIAMFCTGGIRCEKSTAYLKKLGFNEVYQLNGGILNYLESVSKENSLWEGSCFVFDDRVALDQKLKGFEKGTIDTEWKNKHKKKQPID</sequence>
<feature type="domain" description="Rhodanese" evidence="2">
    <location>
        <begin position="123"/>
        <end position="217"/>
    </location>
</feature>
<dbReference type="RefSeq" id="WP_058505843.1">
    <property type="nucleotide sequence ID" value="NZ_CAAAIF010000003.1"/>
</dbReference>
<comment type="function">
    <text evidence="1">Catalyzes oxygen-dependent 5-hydroxyuridine (ho5U) modification at position 34 in tRNAs.</text>
</comment>
<dbReference type="InterPro" id="IPR001763">
    <property type="entry name" value="Rhodanese-like_dom"/>
</dbReference>
<dbReference type="PROSITE" id="PS50206">
    <property type="entry name" value="RHODANESE_3"/>
    <property type="match status" value="1"/>
</dbReference>
<evidence type="ECO:0000256" key="1">
    <source>
        <dbReference type="HAMAP-Rule" id="MF_00469"/>
    </source>
</evidence>
<keyword evidence="3" id="KW-0808">Transferase</keyword>
<dbReference type="EMBL" id="LNYO01000024">
    <property type="protein sequence ID" value="KTD33235.1"/>
    <property type="molecule type" value="Genomic_DNA"/>
</dbReference>
<keyword evidence="1" id="KW-0819">tRNA processing</keyword>
<evidence type="ECO:0000313" key="4">
    <source>
        <dbReference type="Proteomes" id="UP000054725"/>
    </source>
</evidence>
<dbReference type="PATRIC" id="fig|45070.6.peg.3040"/>
<keyword evidence="4" id="KW-1185">Reference proteome</keyword>